<gene>
    <name evidence="3" type="ORF">QYE77_08310</name>
</gene>
<name>A0ABU3NN39_9CHLR</name>
<evidence type="ECO:0000259" key="2">
    <source>
        <dbReference type="Pfam" id="PF13400"/>
    </source>
</evidence>
<evidence type="ECO:0000256" key="1">
    <source>
        <dbReference type="SAM" id="Phobius"/>
    </source>
</evidence>
<keyword evidence="1" id="KW-0812">Transmembrane</keyword>
<dbReference type="Proteomes" id="UP001254165">
    <property type="component" value="Unassembled WGS sequence"/>
</dbReference>
<keyword evidence="4" id="KW-1185">Reference proteome</keyword>
<reference evidence="3 4" key="1">
    <citation type="submission" date="2023-07" db="EMBL/GenBank/DDBJ databases">
        <title>Novel species of Thermanaerothrix with wide hydrolytic capabilities.</title>
        <authorList>
            <person name="Zayulina K.S."/>
            <person name="Podosokorskaya O.A."/>
            <person name="Elcheninov A.G."/>
        </authorList>
    </citation>
    <scope>NUCLEOTIDE SEQUENCE [LARGE SCALE GENOMIC DNA]</scope>
    <source>
        <strain evidence="3 4">4228-RoL</strain>
    </source>
</reference>
<evidence type="ECO:0000313" key="3">
    <source>
        <dbReference type="EMBL" id="MDT8898268.1"/>
    </source>
</evidence>
<dbReference type="RefSeq" id="WP_315624928.1">
    <property type="nucleotide sequence ID" value="NZ_JAUHMF010000002.1"/>
</dbReference>
<feature type="domain" description="Putative Flp pilus-assembly TadG-like N-terminal" evidence="2">
    <location>
        <begin position="9"/>
        <end position="51"/>
    </location>
</feature>
<dbReference type="Pfam" id="PF13400">
    <property type="entry name" value="Tad"/>
    <property type="match status" value="1"/>
</dbReference>
<dbReference type="EMBL" id="JAUHMF010000002">
    <property type="protein sequence ID" value="MDT8898268.1"/>
    <property type="molecule type" value="Genomic_DNA"/>
</dbReference>
<organism evidence="3 4">
    <name type="scientific">Thermanaerothrix solaris</name>
    <dbReference type="NCBI Taxonomy" id="3058434"/>
    <lineage>
        <taxon>Bacteria</taxon>
        <taxon>Bacillati</taxon>
        <taxon>Chloroflexota</taxon>
        <taxon>Anaerolineae</taxon>
        <taxon>Anaerolineales</taxon>
        <taxon>Anaerolineaceae</taxon>
        <taxon>Thermanaerothrix</taxon>
    </lineage>
</organism>
<sequence length="146" mass="16672">MRFHKPERGSSLAWAAVFLAVVVVPLMLLVGDGTRLWYVRTRLAQAADAACADVSWSVGDRLTWQRLRDDRYLANWYLVGRAQNTFYQMLAERTAVEYVPSLALNLDWDNARVQCRAQARVRLTMIPNQEVTVRATIGARMRFATP</sequence>
<feature type="transmembrane region" description="Helical" evidence="1">
    <location>
        <begin position="12"/>
        <end position="30"/>
    </location>
</feature>
<proteinExistence type="predicted"/>
<dbReference type="InterPro" id="IPR028087">
    <property type="entry name" value="Tad_N"/>
</dbReference>
<evidence type="ECO:0000313" key="4">
    <source>
        <dbReference type="Proteomes" id="UP001254165"/>
    </source>
</evidence>
<keyword evidence="1" id="KW-1133">Transmembrane helix</keyword>
<keyword evidence="1" id="KW-0472">Membrane</keyword>
<comment type="caution">
    <text evidence="3">The sequence shown here is derived from an EMBL/GenBank/DDBJ whole genome shotgun (WGS) entry which is preliminary data.</text>
</comment>
<protein>
    <submittedName>
        <fullName evidence="3">Pilus assembly protein TadG-related protein</fullName>
    </submittedName>
</protein>
<accession>A0ABU3NN39</accession>